<dbReference type="Proteomes" id="UP000239907">
    <property type="component" value="Unassembled WGS sequence"/>
</dbReference>
<dbReference type="OrthoDB" id="9799365at2"/>
<evidence type="ECO:0000313" key="2">
    <source>
        <dbReference type="EMBL" id="PQJ28476.1"/>
    </source>
</evidence>
<comment type="caution">
    <text evidence="2">The sequence shown here is derived from an EMBL/GenBank/DDBJ whole genome shotgun (WGS) entry which is preliminary data.</text>
</comment>
<protein>
    <submittedName>
        <fullName evidence="2">Haloacid dehalogenase</fullName>
    </submittedName>
</protein>
<name>A0A2S7U0E4_9BACT</name>
<dbReference type="RefSeq" id="WP_105042979.1">
    <property type="nucleotide sequence ID" value="NZ_MQWA01000001.1"/>
</dbReference>
<feature type="chain" id="PRO_5015641621" evidence="1">
    <location>
        <begin position="24"/>
        <end position="338"/>
    </location>
</feature>
<proteinExistence type="predicted"/>
<evidence type="ECO:0000313" key="3">
    <source>
        <dbReference type="Proteomes" id="UP000239907"/>
    </source>
</evidence>
<sequence>MKFNRLYIILGLVSGVSTSTISAKESAPKTTPVTQVMPSWNAAKSKAEILKFIENVSEEGGEHYVKPGDRIAVFDNDGTLWAEQPVYFQAMYTLDRVRKMAPQHPDWKDKEPFKSVLAGDDNKALAQGEPALIEMVKATHSGMTTEEFSASVRQWIHTAKHPTSGKLLKQMVYQPMLEVLEVLRNNDFKTYIVSGGGIDFMRVFTEEVYGIPPEQVIGSSIEVKFEMRAGVPVIVREPKIGFIDDKEGKPIGIHTHIGKRPIAAFGNSDGDLQMLQWTAAGKGPSLCVYVHHTDAEREWAYDRDSHIGKLDKGLDEAKAKGWTVIDMKAEWKTIFPEK</sequence>
<evidence type="ECO:0000256" key="1">
    <source>
        <dbReference type="SAM" id="SignalP"/>
    </source>
</evidence>
<keyword evidence="3" id="KW-1185">Reference proteome</keyword>
<keyword evidence="1" id="KW-0732">Signal</keyword>
<feature type="signal peptide" evidence="1">
    <location>
        <begin position="1"/>
        <end position="23"/>
    </location>
</feature>
<dbReference type="EMBL" id="MQWA01000001">
    <property type="protein sequence ID" value="PQJ28476.1"/>
    <property type="molecule type" value="Genomic_DNA"/>
</dbReference>
<dbReference type="AlphaFoldDB" id="A0A2S7U0E4"/>
<dbReference type="InterPro" id="IPR023214">
    <property type="entry name" value="HAD_sf"/>
</dbReference>
<dbReference type="InterPro" id="IPR036412">
    <property type="entry name" value="HAD-like_sf"/>
</dbReference>
<reference evidence="2 3" key="1">
    <citation type="submission" date="2016-12" db="EMBL/GenBank/DDBJ databases">
        <title>Study of bacterial adaptation to deep sea.</title>
        <authorList>
            <person name="Song J."/>
            <person name="Yoshizawa S."/>
            <person name="Kogure K."/>
        </authorList>
    </citation>
    <scope>NUCLEOTIDE SEQUENCE [LARGE SCALE GENOMIC DNA]</scope>
    <source>
        <strain evidence="2 3">SAORIC-165</strain>
    </source>
</reference>
<dbReference type="CDD" id="cd01427">
    <property type="entry name" value="HAD_like"/>
    <property type="match status" value="1"/>
</dbReference>
<accession>A0A2S7U0E4</accession>
<dbReference type="Gene3D" id="3.40.50.1000">
    <property type="entry name" value="HAD superfamily/HAD-like"/>
    <property type="match status" value="1"/>
</dbReference>
<dbReference type="SUPFAM" id="SSF56784">
    <property type="entry name" value="HAD-like"/>
    <property type="match status" value="1"/>
</dbReference>
<gene>
    <name evidence="2" type="ORF">BSZ32_08095</name>
</gene>
<organism evidence="2 3">
    <name type="scientific">Rubritalea profundi</name>
    <dbReference type="NCBI Taxonomy" id="1658618"/>
    <lineage>
        <taxon>Bacteria</taxon>
        <taxon>Pseudomonadati</taxon>
        <taxon>Verrucomicrobiota</taxon>
        <taxon>Verrucomicrobiia</taxon>
        <taxon>Verrucomicrobiales</taxon>
        <taxon>Rubritaleaceae</taxon>
        <taxon>Rubritalea</taxon>
    </lineage>
</organism>
<dbReference type="Pfam" id="PF12710">
    <property type="entry name" value="HAD"/>
    <property type="match status" value="1"/>
</dbReference>